<sequence>MRRIINSTNVTLDGVSERLPEWHFQYMDDEAVGVTTEDLHAAEALLMGRQTYDVFAASWPERGGDYADRINAMPKYVASGTLRNATWTNTTVIRDVAGEVADLKQQRGGDILMYGFGPVAANLFEHGLLDEIRLFVHPVLAGGTGQWADLLLNAGAVGHLELAAHRALRSGVMLLTYRPKTAS</sequence>
<dbReference type="InterPro" id="IPR002734">
    <property type="entry name" value="RibDG_C"/>
</dbReference>
<dbReference type="STRING" id="1550231.SAMN05660662_1896"/>
<feature type="domain" description="Bacterial bifunctional deaminase-reductase C-terminal" evidence="1">
    <location>
        <begin position="4"/>
        <end position="173"/>
    </location>
</feature>
<keyword evidence="3" id="KW-1185">Reference proteome</keyword>
<dbReference type="AlphaFoldDB" id="A0A1G7KJ25"/>
<dbReference type="Pfam" id="PF01872">
    <property type="entry name" value="RibD_C"/>
    <property type="match status" value="1"/>
</dbReference>
<dbReference type="InterPro" id="IPR050765">
    <property type="entry name" value="Riboflavin_Biosynth_HTPR"/>
</dbReference>
<dbReference type="SUPFAM" id="SSF53597">
    <property type="entry name" value="Dihydrofolate reductase-like"/>
    <property type="match status" value="1"/>
</dbReference>
<protein>
    <submittedName>
        <fullName evidence="2">Dihydrofolate reductase</fullName>
    </submittedName>
</protein>
<evidence type="ECO:0000259" key="1">
    <source>
        <dbReference type="Pfam" id="PF01872"/>
    </source>
</evidence>
<dbReference type="GO" id="GO:0008703">
    <property type="term" value="F:5-amino-6-(5-phosphoribosylamino)uracil reductase activity"/>
    <property type="evidence" value="ECO:0007669"/>
    <property type="project" value="InterPro"/>
</dbReference>
<dbReference type="Proteomes" id="UP000199406">
    <property type="component" value="Unassembled WGS sequence"/>
</dbReference>
<organism evidence="2 3">
    <name type="scientific">Blastococcus aurantiacus</name>
    <dbReference type="NCBI Taxonomy" id="1550231"/>
    <lineage>
        <taxon>Bacteria</taxon>
        <taxon>Bacillati</taxon>
        <taxon>Actinomycetota</taxon>
        <taxon>Actinomycetes</taxon>
        <taxon>Geodermatophilales</taxon>
        <taxon>Geodermatophilaceae</taxon>
        <taxon>Blastococcus</taxon>
    </lineage>
</organism>
<accession>A0A1G7KJ25</accession>
<reference evidence="3" key="1">
    <citation type="submission" date="2016-10" db="EMBL/GenBank/DDBJ databases">
        <authorList>
            <person name="Varghese N."/>
            <person name="Submissions S."/>
        </authorList>
    </citation>
    <scope>NUCLEOTIDE SEQUENCE [LARGE SCALE GENOMIC DNA]</scope>
    <source>
        <strain evidence="3">DSM 44268</strain>
    </source>
</reference>
<name>A0A1G7KJ25_9ACTN</name>
<dbReference type="PANTHER" id="PTHR38011">
    <property type="entry name" value="DIHYDROFOLATE REDUCTASE FAMILY PROTEIN (AFU_ORTHOLOGUE AFUA_8G06820)"/>
    <property type="match status" value="1"/>
</dbReference>
<dbReference type="InterPro" id="IPR024072">
    <property type="entry name" value="DHFR-like_dom_sf"/>
</dbReference>
<evidence type="ECO:0000313" key="2">
    <source>
        <dbReference type="EMBL" id="SDF37091.1"/>
    </source>
</evidence>
<gene>
    <name evidence="2" type="ORF">SAMN05660662_1896</name>
</gene>
<dbReference type="GO" id="GO:0009231">
    <property type="term" value="P:riboflavin biosynthetic process"/>
    <property type="evidence" value="ECO:0007669"/>
    <property type="project" value="InterPro"/>
</dbReference>
<dbReference type="RefSeq" id="WP_091765150.1">
    <property type="nucleotide sequence ID" value="NZ_FNBT01000003.1"/>
</dbReference>
<proteinExistence type="predicted"/>
<dbReference type="Gene3D" id="3.40.430.10">
    <property type="entry name" value="Dihydrofolate Reductase, subunit A"/>
    <property type="match status" value="1"/>
</dbReference>
<evidence type="ECO:0000313" key="3">
    <source>
        <dbReference type="Proteomes" id="UP000199406"/>
    </source>
</evidence>
<dbReference type="OrthoDB" id="3471694at2"/>
<dbReference type="PANTHER" id="PTHR38011:SF11">
    <property type="entry name" value="2,5-DIAMINO-6-RIBOSYLAMINO-4(3H)-PYRIMIDINONE 5'-PHOSPHATE REDUCTASE"/>
    <property type="match status" value="1"/>
</dbReference>
<dbReference type="EMBL" id="FNBT01000003">
    <property type="protein sequence ID" value="SDF37091.1"/>
    <property type="molecule type" value="Genomic_DNA"/>
</dbReference>